<dbReference type="EMBL" id="FMIC01000001">
    <property type="protein sequence ID" value="SCL45703.1"/>
    <property type="molecule type" value="Genomic_DNA"/>
</dbReference>
<sequence length="177" mass="18619">MTATLNDQTGRKKRPEPSAEAKAAAELVRAAKEQGPSLTGPDGLLKQLTKTVLETALNEEMTEHLGYAKHEPDGAGSGNIRNGSRSKTVLTDASGPVQIDVPRDRAGTFEPQVVRKRQRRLSGVDEVVLSLYAKGLTTGEISAHFAEIYGGCQLPGLGGGGAGRCAVSSSRRRGAQP</sequence>
<evidence type="ECO:0000256" key="1">
    <source>
        <dbReference type="ARBA" id="ARBA00002190"/>
    </source>
</evidence>
<dbReference type="AlphaFoldDB" id="A0A1C6TVK5"/>
<dbReference type="PANTHER" id="PTHR33217">
    <property type="entry name" value="TRANSPOSASE FOR INSERTION SEQUENCE ELEMENT IS1081"/>
    <property type="match status" value="1"/>
</dbReference>
<evidence type="ECO:0000256" key="7">
    <source>
        <dbReference type="SAM" id="MobiDB-lite"/>
    </source>
</evidence>
<evidence type="ECO:0000256" key="4">
    <source>
        <dbReference type="ARBA" id="ARBA00023125"/>
    </source>
</evidence>
<evidence type="ECO:0000313" key="8">
    <source>
        <dbReference type="EMBL" id="SCL45703.1"/>
    </source>
</evidence>
<evidence type="ECO:0000256" key="2">
    <source>
        <dbReference type="ARBA" id="ARBA00010961"/>
    </source>
</evidence>
<name>A0A1C6TVK5_9ACTN</name>
<organism evidence="8 9">
    <name type="scientific">Micromonospora peucetia</name>
    <dbReference type="NCBI Taxonomy" id="47871"/>
    <lineage>
        <taxon>Bacteria</taxon>
        <taxon>Bacillati</taxon>
        <taxon>Actinomycetota</taxon>
        <taxon>Actinomycetes</taxon>
        <taxon>Micromonosporales</taxon>
        <taxon>Micromonosporaceae</taxon>
        <taxon>Micromonospora</taxon>
    </lineage>
</organism>
<feature type="region of interest" description="Disordered" evidence="7">
    <location>
        <begin position="67"/>
        <end position="102"/>
    </location>
</feature>
<comment type="similarity">
    <text evidence="2 6">Belongs to the transposase mutator family.</text>
</comment>
<evidence type="ECO:0000313" key="9">
    <source>
        <dbReference type="Proteomes" id="UP000199343"/>
    </source>
</evidence>
<evidence type="ECO:0000256" key="6">
    <source>
        <dbReference type="RuleBase" id="RU365089"/>
    </source>
</evidence>
<evidence type="ECO:0000256" key="3">
    <source>
        <dbReference type="ARBA" id="ARBA00022578"/>
    </source>
</evidence>
<dbReference type="STRING" id="47871.GA0070608_0068"/>
<dbReference type="PANTHER" id="PTHR33217:SF8">
    <property type="entry name" value="MUTATOR FAMILY TRANSPOSASE"/>
    <property type="match status" value="1"/>
</dbReference>
<dbReference type="GO" id="GO:0006313">
    <property type="term" value="P:DNA transposition"/>
    <property type="evidence" value="ECO:0007669"/>
    <property type="project" value="UniProtKB-UniRule"/>
</dbReference>
<keyword evidence="5 6" id="KW-0233">DNA recombination</keyword>
<dbReference type="InterPro" id="IPR001207">
    <property type="entry name" value="Transposase_mutator"/>
</dbReference>
<keyword evidence="4 6" id="KW-0238">DNA-binding</keyword>
<dbReference type="GO" id="GO:0003677">
    <property type="term" value="F:DNA binding"/>
    <property type="evidence" value="ECO:0007669"/>
    <property type="project" value="UniProtKB-UniRule"/>
</dbReference>
<dbReference type="GO" id="GO:0004803">
    <property type="term" value="F:transposase activity"/>
    <property type="evidence" value="ECO:0007669"/>
    <property type="project" value="UniProtKB-UniRule"/>
</dbReference>
<evidence type="ECO:0000256" key="5">
    <source>
        <dbReference type="ARBA" id="ARBA00023172"/>
    </source>
</evidence>
<dbReference type="Proteomes" id="UP000199343">
    <property type="component" value="Unassembled WGS sequence"/>
</dbReference>
<accession>A0A1C6TVK5</accession>
<feature type="compositionally biased region" description="Polar residues" evidence="7">
    <location>
        <begin position="79"/>
        <end position="91"/>
    </location>
</feature>
<gene>
    <name evidence="8" type="ORF">GA0070608_0068</name>
</gene>
<feature type="compositionally biased region" description="Low complexity" evidence="7">
    <location>
        <begin position="18"/>
        <end position="28"/>
    </location>
</feature>
<keyword evidence="6" id="KW-0814">Transposable element</keyword>
<protein>
    <recommendedName>
        <fullName evidence="6">Mutator family transposase</fullName>
    </recommendedName>
</protein>
<reference evidence="8 9" key="1">
    <citation type="submission" date="2016-06" db="EMBL/GenBank/DDBJ databases">
        <authorList>
            <person name="Kjaerup R.B."/>
            <person name="Dalgaard T.S."/>
            <person name="Juul-Madsen H.R."/>
        </authorList>
    </citation>
    <scope>NUCLEOTIDE SEQUENCE [LARGE SCALE GENOMIC DNA]</scope>
    <source>
        <strain evidence="8 9">DSM 43363</strain>
    </source>
</reference>
<dbReference type="Pfam" id="PF00872">
    <property type="entry name" value="Transposase_mut"/>
    <property type="match status" value="1"/>
</dbReference>
<feature type="region of interest" description="Disordered" evidence="7">
    <location>
        <begin position="1"/>
        <end position="43"/>
    </location>
</feature>
<comment type="function">
    <text evidence="1 6">Required for the transposition of the insertion element.</text>
</comment>
<keyword evidence="3 6" id="KW-0815">Transposition</keyword>
<proteinExistence type="inferred from homology"/>